<dbReference type="InterPro" id="IPR029058">
    <property type="entry name" value="AB_hydrolase_fold"/>
</dbReference>
<comment type="similarity">
    <text evidence="2">Belongs to the peptidase S9B family.</text>
</comment>
<keyword evidence="11" id="KW-0378">Hydrolase</keyword>
<dbReference type="EMBL" id="JAULSV010000005">
    <property type="protein sequence ID" value="KAK0643950.1"/>
    <property type="molecule type" value="Genomic_DNA"/>
</dbReference>
<comment type="caution">
    <text evidence="11">The sequence shown here is derived from an EMBL/GenBank/DDBJ whole genome shotgun (WGS) entry which is preliminary data.</text>
</comment>
<sequence length="397" mass="44540">MSALDATTALLRAIQVGPSRHNLAKTLIEGGAKWWWPLPATTIRNKGGVVKESKDESGSEEKDETEAKVEDSSDTFIDYSQKYSNRVLDKTDELLWSGMLRNQVTKGAWVVRSVEKVDQDNRTILFKAYGMVPGQDPYYAHLARINFDGSGLTILTEGNGTHSCSFDPESRYLIDTWRRVDAPPAVVLREAQSGRQLVELEHVDLADLLAAKPTWNPPEIFSAPGRDGTTLTHGIIIRPSSFDPSKRYPLDGMGTNWRSKAFHDVCYKNLKDAGFPDRIPRIRAAAATRPWMDFDRVGIYGASAGGQSAVAALLHHGDFYNVAIADSGCHDNRMDKLWWNEAWMGYPVDEAYRELTLEAEPKTPERPRWQTIKTRNTKTKGLQEPIETLERPRGPNI</sequence>
<evidence type="ECO:0000256" key="7">
    <source>
        <dbReference type="ARBA" id="ARBA00023180"/>
    </source>
</evidence>
<feature type="domain" description="Peptidase S9 prolyl oligopeptidase catalytic" evidence="9">
    <location>
        <begin position="251"/>
        <end position="352"/>
    </location>
</feature>
<keyword evidence="5" id="KW-0031">Aminopeptidase</keyword>
<accession>A0AA39Y3P6</accession>
<dbReference type="InterPro" id="IPR002469">
    <property type="entry name" value="Peptidase_S9B_N"/>
</dbReference>
<dbReference type="Pfam" id="PF00930">
    <property type="entry name" value="DPPIV_N"/>
    <property type="match status" value="1"/>
</dbReference>
<reference evidence="11" key="1">
    <citation type="submission" date="2023-06" db="EMBL/GenBank/DDBJ databases">
        <title>Genome-scale phylogeny and comparative genomics of the fungal order Sordariales.</title>
        <authorList>
            <consortium name="Lawrence Berkeley National Laboratory"/>
            <person name="Hensen N."/>
            <person name="Bonometti L."/>
            <person name="Westerberg I."/>
            <person name="Brannstrom I.O."/>
            <person name="Guillou S."/>
            <person name="Cros-Aarteil S."/>
            <person name="Calhoun S."/>
            <person name="Haridas S."/>
            <person name="Kuo A."/>
            <person name="Mondo S."/>
            <person name="Pangilinan J."/>
            <person name="Riley R."/>
            <person name="Labutti K."/>
            <person name="Andreopoulos B."/>
            <person name="Lipzen A."/>
            <person name="Chen C."/>
            <person name="Yanf M."/>
            <person name="Daum C."/>
            <person name="Ng V."/>
            <person name="Clum A."/>
            <person name="Steindorff A."/>
            <person name="Ohm R."/>
            <person name="Martin F."/>
            <person name="Silar P."/>
            <person name="Natvig D."/>
            <person name="Lalanne C."/>
            <person name="Gautier V."/>
            <person name="Ament-Velasquez S.L."/>
            <person name="Kruys A."/>
            <person name="Hutchinson M.I."/>
            <person name="Powell A.J."/>
            <person name="Barry K."/>
            <person name="Miller A.N."/>
            <person name="Grigoriev I.V."/>
            <person name="Debuchy R."/>
            <person name="Gladieux P."/>
            <person name="Thoren M.H."/>
            <person name="Johannesson H."/>
        </authorList>
    </citation>
    <scope>NUCLEOTIDE SEQUENCE</scope>
    <source>
        <strain evidence="11">SMH2532-1</strain>
    </source>
</reference>
<feature type="compositionally biased region" description="Basic and acidic residues" evidence="8">
    <location>
        <begin position="388"/>
        <end position="397"/>
    </location>
</feature>
<dbReference type="GO" id="GO:0006508">
    <property type="term" value="P:proteolysis"/>
    <property type="evidence" value="ECO:0007669"/>
    <property type="project" value="InterPro"/>
</dbReference>
<dbReference type="GO" id="GO:0008236">
    <property type="term" value="F:serine-type peptidase activity"/>
    <property type="evidence" value="ECO:0007669"/>
    <property type="project" value="UniProtKB-KW"/>
</dbReference>
<protein>
    <recommendedName>
        <fullName evidence="4">Probable dipeptidyl-aminopeptidase B</fullName>
        <ecNumber evidence="3">3.4.14.5</ecNumber>
    </recommendedName>
</protein>
<dbReference type="GO" id="GO:0004177">
    <property type="term" value="F:aminopeptidase activity"/>
    <property type="evidence" value="ECO:0007669"/>
    <property type="project" value="UniProtKB-KW"/>
</dbReference>
<proteinExistence type="inferred from homology"/>
<dbReference type="EC" id="3.4.14.5" evidence="3"/>
<dbReference type="GO" id="GO:0008239">
    <property type="term" value="F:dipeptidyl-peptidase activity"/>
    <property type="evidence" value="ECO:0007669"/>
    <property type="project" value="UniProtKB-EC"/>
</dbReference>
<evidence type="ECO:0000256" key="8">
    <source>
        <dbReference type="SAM" id="MobiDB-lite"/>
    </source>
</evidence>
<organism evidence="11 12">
    <name type="scientific">Cercophora newfieldiana</name>
    <dbReference type="NCBI Taxonomy" id="92897"/>
    <lineage>
        <taxon>Eukaryota</taxon>
        <taxon>Fungi</taxon>
        <taxon>Dikarya</taxon>
        <taxon>Ascomycota</taxon>
        <taxon>Pezizomycotina</taxon>
        <taxon>Sordariomycetes</taxon>
        <taxon>Sordariomycetidae</taxon>
        <taxon>Sordariales</taxon>
        <taxon>Lasiosphaeriaceae</taxon>
        <taxon>Cercophora</taxon>
    </lineage>
</organism>
<dbReference type="Pfam" id="PF00326">
    <property type="entry name" value="Peptidase_S9"/>
    <property type="match status" value="1"/>
</dbReference>
<feature type="region of interest" description="Disordered" evidence="8">
    <location>
        <begin position="47"/>
        <end position="70"/>
    </location>
</feature>
<keyword evidence="7" id="KW-0325">Glycoprotein</keyword>
<evidence type="ECO:0000256" key="6">
    <source>
        <dbReference type="ARBA" id="ARBA00022825"/>
    </source>
</evidence>
<evidence type="ECO:0000256" key="2">
    <source>
        <dbReference type="ARBA" id="ARBA00006150"/>
    </source>
</evidence>
<evidence type="ECO:0000256" key="3">
    <source>
        <dbReference type="ARBA" id="ARBA00012062"/>
    </source>
</evidence>
<keyword evidence="12" id="KW-1185">Reference proteome</keyword>
<evidence type="ECO:0000256" key="1">
    <source>
        <dbReference type="ARBA" id="ARBA00001257"/>
    </source>
</evidence>
<comment type="catalytic activity">
    <reaction evidence="1">
        <text>Release of an N-terminal dipeptide, Xaa-Yaa-|-Zaa-, from a polypeptide, preferentially when Yaa is Pro, provided Zaa is neither Pro nor hydroxyproline.</text>
        <dbReference type="EC" id="3.4.14.5"/>
    </reaction>
</comment>
<dbReference type="PANTHER" id="PTHR11731">
    <property type="entry name" value="PROTEASE FAMILY S9B,C DIPEPTIDYL-PEPTIDASE IV-RELATED"/>
    <property type="match status" value="1"/>
</dbReference>
<feature type="domain" description="Dipeptidylpeptidase IV N-terminal" evidence="10">
    <location>
        <begin position="71"/>
        <end position="184"/>
    </location>
</feature>
<dbReference type="Gene3D" id="3.40.50.1820">
    <property type="entry name" value="alpha/beta hydrolase"/>
    <property type="match status" value="1"/>
</dbReference>
<dbReference type="Proteomes" id="UP001174936">
    <property type="component" value="Unassembled WGS sequence"/>
</dbReference>
<evidence type="ECO:0000259" key="9">
    <source>
        <dbReference type="Pfam" id="PF00326"/>
    </source>
</evidence>
<evidence type="ECO:0000256" key="5">
    <source>
        <dbReference type="ARBA" id="ARBA00022438"/>
    </source>
</evidence>
<evidence type="ECO:0000313" key="12">
    <source>
        <dbReference type="Proteomes" id="UP001174936"/>
    </source>
</evidence>
<dbReference type="InterPro" id="IPR050278">
    <property type="entry name" value="Serine_Prot_S9B/DPPIV"/>
</dbReference>
<dbReference type="SUPFAM" id="SSF82171">
    <property type="entry name" value="DPP6 N-terminal domain-like"/>
    <property type="match status" value="1"/>
</dbReference>
<dbReference type="Gene3D" id="2.140.10.30">
    <property type="entry name" value="Dipeptidylpeptidase IV, N-terminal domain"/>
    <property type="match status" value="1"/>
</dbReference>
<evidence type="ECO:0000259" key="10">
    <source>
        <dbReference type="Pfam" id="PF00930"/>
    </source>
</evidence>
<keyword evidence="5" id="KW-0645">Protease</keyword>
<evidence type="ECO:0000256" key="4">
    <source>
        <dbReference type="ARBA" id="ARBA00014118"/>
    </source>
</evidence>
<name>A0AA39Y3P6_9PEZI</name>
<feature type="compositionally biased region" description="Basic and acidic residues" evidence="8">
    <location>
        <begin position="49"/>
        <end position="70"/>
    </location>
</feature>
<dbReference type="InterPro" id="IPR001375">
    <property type="entry name" value="Peptidase_S9_cat"/>
</dbReference>
<dbReference type="AlphaFoldDB" id="A0AA39Y3P6"/>
<gene>
    <name evidence="11" type="ORF">B0T16DRAFT_392395</name>
</gene>
<dbReference type="SUPFAM" id="SSF53474">
    <property type="entry name" value="alpha/beta-Hydrolases"/>
    <property type="match status" value="1"/>
</dbReference>
<dbReference type="PANTHER" id="PTHR11731:SF118">
    <property type="entry name" value="BLR1971 PROTEIN"/>
    <property type="match status" value="1"/>
</dbReference>
<feature type="region of interest" description="Disordered" evidence="8">
    <location>
        <begin position="371"/>
        <end position="397"/>
    </location>
</feature>
<evidence type="ECO:0000313" key="11">
    <source>
        <dbReference type="EMBL" id="KAK0643950.1"/>
    </source>
</evidence>
<keyword evidence="6" id="KW-0720">Serine protease</keyword>